<evidence type="ECO:0008006" key="3">
    <source>
        <dbReference type="Google" id="ProtNLM"/>
    </source>
</evidence>
<dbReference type="InterPro" id="IPR010985">
    <property type="entry name" value="Ribbon_hlx_hlx"/>
</dbReference>
<protein>
    <recommendedName>
        <fullName evidence="3">Prevent host death protein, Phd antitoxin</fullName>
    </recommendedName>
</protein>
<proteinExistence type="predicted"/>
<evidence type="ECO:0000313" key="2">
    <source>
        <dbReference type="Proteomes" id="UP000017819"/>
    </source>
</evidence>
<name>V4TLM2_9HYPH</name>
<organism evidence="1 2">
    <name type="scientific">Lutibaculum baratangense AMV1</name>
    <dbReference type="NCBI Taxonomy" id="631454"/>
    <lineage>
        <taxon>Bacteria</taxon>
        <taxon>Pseudomonadati</taxon>
        <taxon>Pseudomonadota</taxon>
        <taxon>Alphaproteobacteria</taxon>
        <taxon>Hyphomicrobiales</taxon>
        <taxon>Tepidamorphaceae</taxon>
        <taxon>Lutibaculum</taxon>
    </lineage>
</organism>
<dbReference type="Proteomes" id="UP000017819">
    <property type="component" value="Unassembled WGS sequence"/>
</dbReference>
<dbReference type="eggNOG" id="COG3905">
    <property type="taxonomic scope" value="Bacteria"/>
</dbReference>
<accession>V4TLM2</accession>
<comment type="caution">
    <text evidence="1">The sequence shown here is derived from an EMBL/GenBank/DDBJ whole genome shotgun (WGS) entry which is preliminary data.</text>
</comment>
<dbReference type="EMBL" id="AWXZ01000013">
    <property type="protein sequence ID" value="ESR26703.1"/>
    <property type="molecule type" value="Genomic_DNA"/>
</dbReference>
<keyword evidence="2" id="KW-1185">Reference proteome</keyword>
<sequence length="89" mass="10564">MGPLRLKDRDEDRLRRLAQARDVEPDQLLREAVSQYLEREEARQGFLAEAQSALEDYRQTGTHLEFADLESWFESWGESRETKLPPWRS</sequence>
<dbReference type="OrthoDB" id="5298181at2"/>
<dbReference type="STRING" id="631454.N177_0487"/>
<gene>
    <name evidence="1" type="ORF">N177_0487</name>
</gene>
<dbReference type="SUPFAM" id="SSF47598">
    <property type="entry name" value="Ribbon-helix-helix"/>
    <property type="match status" value="1"/>
</dbReference>
<dbReference type="GO" id="GO:0006355">
    <property type="term" value="P:regulation of DNA-templated transcription"/>
    <property type="evidence" value="ECO:0007669"/>
    <property type="project" value="InterPro"/>
</dbReference>
<dbReference type="RefSeq" id="WP_023430636.1">
    <property type="nucleotide sequence ID" value="NZ_AWXZ01000013.1"/>
</dbReference>
<reference evidence="1 2" key="1">
    <citation type="journal article" date="2014" name="Genome Announc.">
        <title>Draft Genome Sequence of Lutibaculum baratangense Strain AMV1T, Isolated from a Mud Volcano in Andamans, India.</title>
        <authorList>
            <person name="Singh A."/>
            <person name="Sreenivas A."/>
            <person name="Sathyanarayana Reddy G."/>
            <person name="Pinnaka A.K."/>
            <person name="Shivaji S."/>
        </authorList>
    </citation>
    <scope>NUCLEOTIDE SEQUENCE [LARGE SCALE GENOMIC DNA]</scope>
    <source>
        <strain evidence="1 2">AMV1</strain>
    </source>
</reference>
<evidence type="ECO:0000313" key="1">
    <source>
        <dbReference type="EMBL" id="ESR26703.1"/>
    </source>
</evidence>
<dbReference type="AlphaFoldDB" id="V4TLM2"/>